<name>A0A0P0YY75_9HYPH</name>
<dbReference type="EMBL" id="LC066372">
    <property type="protein sequence ID" value="BAT26452.1"/>
    <property type="molecule type" value="Genomic_DNA"/>
</dbReference>
<dbReference type="InterPro" id="IPR013879">
    <property type="entry name" value="DUF1761"/>
</dbReference>
<dbReference type="AlphaFoldDB" id="A0A0P0YY75"/>
<evidence type="ECO:0000313" key="2">
    <source>
        <dbReference type="EMBL" id="BAT26452.1"/>
    </source>
</evidence>
<protein>
    <recommendedName>
        <fullName evidence="3">DUF1761 domain-containing protein</fullName>
    </recommendedName>
</protein>
<keyword evidence="1" id="KW-1133">Transmembrane helix</keyword>
<reference evidence="2" key="1">
    <citation type="journal article" date="2015" name="Proc. Natl. Acad. Sci. U.S.A.">
        <title>Bacterial clade with the ribosomal RNA operon on a small plasmid rather than the chromosome.</title>
        <authorList>
            <person name="Anda M."/>
            <person name="Ohtsubo Y."/>
            <person name="Okubo T."/>
            <person name="Sugawara M."/>
            <person name="Nagata Y."/>
            <person name="Tsuda M."/>
            <person name="Minamisawa K."/>
            <person name="Mitsui H."/>
        </authorList>
    </citation>
    <scope>NUCLEOTIDE SEQUENCE</scope>
    <source>
        <strain evidence="2">DSM 14790</strain>
    </source>
</reference>
<proteinExistence type="predicted"/>
<dbReference type="Pfam" id="PF08570">
    <property type="entry name" value="DUF1761"/>
    <property type="match status" value="1"/>
</dbReference>
<evidence type="ECO:0000256" key="1">
    <source>
        <dbReference type="SAM" id="Phobius"/>
    </source>
</evidence>
<accession>A0A0P0YY75</accession>
<dbReference type="RefSeq" id="WP_024352205.1">
    <property type="nucleotide sequence ID" value="NZ_BBWN01000046.1"/>
</dbReference>
<organism evidence="2">
    <name type="scientific">Aurantimonas coralicida</name>
    <dbReference type="NCBI Taxonomy" id="182270"/>
    <lineage>
        <taxon>Bacteria</taxon>
        <taxon>Pseudomonadati</taxon>
        <taxon>Pseudomonadota</taxon>
        <taxon>Alphaproteobacteria</taxon>
        <taxon>Hyphomicrobiales</taxon>
        <taxon>Aurantimonadaceae</taxon>
        <taxon>Aurantimonas</taxon>
    </lineage>
</organism>
<evidence type="ECO:0008006" key="3">
    <source>
        <dbReference type="Google" id="ProtNLM"/>
    </source>
</evidence>
<feature type="transmembrane region" description="Helical" evidence="1">
    <location>
        <begin position="50"/>
        <end position="71"/>
    </location>
</feature>
<feature type="transmembrane region" description="Helical" evidence="1">
    <location>
        <begin position="109"/>
        <end position="130"/>
    </location>
</feature>
<feature type="transmembrane region" description="Helical" evidence="1">
    <location>
        <begin position="77"/>
        <end position="97"/>
    </location>
</feature>
<keyword evidence="1" id="KW-0812">Transmembrane</keyword>
<sequence length="131" mass="13836">MGFSNFSPLGVLIAALLAFAFGFGWHRALEKSWMTASGYEGRPALKPGPLAIVFIAELVMAGVLAGLVGHIGPVTVGNALITGILAWAGFVLTAMVVNHSYEARPRRLTYLNAGHWLGVLIIMSVTIGLFG</sequence>
<keyword evidence="1" id="KW-0472">Membrane</keyword>
<feature type="transmembrane region" description="Helical" evidence="1">
    <location>
        <begin position="6"/>
        <end position="29"/>
    </location>
</feature>